<proteinExistence type="predicted"/>
<dbReference type="EMBL" id="JAUCGM010001003">
    <property type="protein sequence ID" value="MDM8563976.1"/>
    <property type="molecule type" value="Genomic_DNA"/>
</dbReference>
<accession>A0ABT7VWN3</accession>
<organism evidence="1 2">
    <name type="scientific">Candidatus Marithioploca araucensis</name>
    <dbReference type="NCBI Taxonomy" id="70273"/>
    <lineage>
        <taxon>Bacteria</taxon>
        <taxon>Pseudomonadati</taxon>
        <taxon>Pseudomonadota</taxon>
        <taxon>Gammaproteobacteria</taxon>
        <taxon>Thiotrichales</taxon>
        <taxon>Thiotrichaceae</taxon>
        <taxon>Candidatus Marithioploca</taxon>
    </lineage>
</organism>
<evidence type="ECO:0000313" key="2">
    <source>
        <dbReference type="Proteomes" id="UP001171945"/>
    </source>
</evidence>
<dbReference type="GO" id="GO:0016787">
    <property type="term" value="F:hydrolase activity"/>
    <property type="evidence" value="ECO:0007669"/>
    <property type="project" value="UniProtKB-KW"/>
</dbReference>
<dbReference type="SUPFAM" id="SSF50118">
    <property type="entry name" value="Cell growth inhibitor/plasmid maintenance toxic component"/>
    <property type="match status" value="1"/>
</dbReference>
<dbReference type="InterPro" id="IPR003477">
    <property type="entry name" value="PemK-like"/>
</dbReference>
<keyword evidence="2" id="KW-1185">Reference proteome</keyword>
<dbReference type="Proteomes" id="UP001171945">
    <property type="component" value="Unassembled WGS sequence"/>
</dbReference>
<dbReference type="Gene3D" id="2.30.30.110">
    <property type="match status" value="1"/>
</dbReference>
<comment type="caution">
    <text evidence="1">The sequence shown here is derived from an EMBL/GenBank/DDBJ whole genome shotgun (WGS) entry which is preliminary data.</text>
</comment>
<dbReference type="Pfam" id="PF02452">
    <property type="entry name" value="PemK_toxin"/>
    <property type="match status" value="1"/>
</dbReference>
<protein>
    <submittedName>
        <fullName evidence="1">Type II toxin-antitoxin system PemK/MazF family toxin</fullName>
        <ecNumber evidence="1">3.1.-.-</ecNumber>
    </submittedName>
</protein>
<sequence length="113" mass="12695">MTKGKIVLVPFPYDDLSTNKLRPAACLTNPMGARHHVLLAYITSHLPTHLQETDIKLDANHPDFVATGLHQSSIIRLHHLVTVSTIIIQRELGELPSEIQAKIMEKLCHFLTE</sequence>
<name>A0ABT7VWN3_9GAMM</name>
<keyword evidence="1" id="KW-0378">Hydrolase</keyword>
<gene>
    <name evidence="1" type="ORF">QUF54_11550</name>
</gene>
<evidence type="ECO:0000313" key="1">
    <source>
        <dbReference type="EMBL" id="MDM8563976.1"/>
    </source>
</evidence>
<reference evidence="1" key="1">
    <citation type="submission" date="2023-06" db="EMBL/GenBank/DDBJ databases">
        <title>Uncultivated large filamentous bacteria from sulfidic sediments reveal new species and different genomic features in energy metabolism and defense.</title>
        <authorList>
            <person name="Fonseca A."/>
        </authorList>
    </citation>
    <scope>NUCLEOTIDE SEQUENCE</scope>
    <source>
        <strain evidence="1">HSG4</strain>
    </source>
</reference>
<dbReference type="InterPro" id="IPR011067">
    <property type="entry name" value="Plasmid_toxin/cell-grow_inhib"/>
</dbReference>
<dbReference type="EC" id="3.1.-.-" evidence="1"/>